<dbReference type="SMART" id="SM00342">
    <property type="entry name" value="HTH_ARAC"/>
    <property type="match status" value="1"/>
</dbReference>
<evidence type="ECO:0000256" key="3">
    <source>
        <dbReference type="ARBA" id="ARBA00023163"/>
    </source>
</evidence>
<dbReference type="AlphaFoldDB" id="A0A6M8F739"/>
<dbReference type="Proteomes" id="UP000501379">
    <property type="component" value="Chromosome"/>
</dbReference>
<evidence type="ECO:0000256" key="2">
    <source>
        <dbReference type="ARBA" id="ARBA00023125"/>
    </source>
</evidence>
<dbReference type="InterPro" id="IPR032687">
    <property type="entry name" value="AraC-type_N"/>
</dbReference>
<dbReference type="KEGG" id="pcam:HNE05_00905"/>
<protein>
    <submittedName>
        <fullName evidence="5">AraC family transcriptional regulator</fullName>
    </submittedName>
</protein>
<dbReference type="RefSeq" id="WP_173203303.1">
    <property type="nucleotide sequence ID" value="NZ_CP053697.2"/>
</dbReference>
<dbReference type="Pfam" id="PF12625">
    <property type="entry name" value="Arabinose_bd"/>
    <property type="match status" value="1"/>
</dbReference>
<feature type="domain" description="HTH araC/xylS-type" evidence="4">
    <location>
        <begin position="238"/>
        <end position="336"/>
    </location>
</feature>
<dbReference type="PANTHER" id="PTHR47894">
    <property type="entry name" value="HTH-TYPE TRANSCRIPTIONAL REGULATOR GADX"/>
    <property type="match status" value="1"/>
</dbReference>
<dbReference type="SUPFAM" id="SSF46689">
    <property type="entry name" value="Homeodomain-like"/>
    <property type="match status" value="1"/>
</dbReference>
<evidence type="ECO:0000313" key="6">
    <source>
        <dbReference type="Proteomes" id="UP000501379"/>
    </source>
</evidence>
<sequence>MLQVTTAPSASASLLLDLYQALRSLQLVGPDDLLTLGLAPEPALDLETRIPVAWLVRLWQLALRRGAPADLGLLLGQRRGLQTRGPVANLAALSATLGEALELFCRHSPVMSECESLRVERQAGRVRIVFLFSAPLAGLPPVCEYSLSSALCWARQMSGVRLLPLAVGLRHAALAGPANYRQVFGCAVRFGEAQDYIEMAEADMQLPMVGDNAYLKGLLQQRVSSMQAQLPAHSSLRQQVLRLIEQGLVSGEFSVAALAERLQISRQTLHRHLREEDCCFSELLAQVRRQQALQRLAQPGCRVEALSRELGFSEPSAFYKAFKGWFGQSPKAYQQQAGAASMIE</sequence>
<keyword evidence="1" id="KW-0805">Transcription regulation</keyword>
<evidence type="ECO:0000259" key="4">
    <source>
        <dbReference type="PROSITE" id="PS01124"/>
    </source>
</evidence>
<gene>
    <name evidence="5" type="ORF">HNE05_00905</name>
</gene>
<dbReference type="GO" id="GO:0005829">
    <property type="term" value="C:cytosol"/>
    <property type="evidence" value="ECO:0007669"/>
    <property type="project" value="TreeGrafter"/>
</dbReference>
<dbReference type="InterPro" id="IPR018060">
    <property type="entry name" value="HTH_AraC"/>
</dbReference>
<keyword evidence="2" id="KW-0238">DNA-binding</keyword>
<dbReference type="GO" id="GO:0003700">
    <property type="term" value="F:DNA-binding transcription factor activity"/>
    <property type="evidence" value="ECO:0007669"/>
    <property type="project" value="InterPro"/>
</dbReference>
<dbReference type="GO" id="GO:0000976">
    <property type="term" value="F:transcription cis-regulatory region binding"/>
    <property type="evidence" value="ECO:0007669"/>
    <property type="project" value="TreeGrafter"/>
</dbReference>
<accession>A0A6M8F739</accession>
<dbReference type="PANTHER" id="PTHR47894:SF4">
    <property type="entry name" value="HTH-TYPE TRANSCRIPTIONAL REGULATOR GADX"/>
    <property type="match status" value="1"/>
</dbReference>
<evidence type="ECO:0000256" key="1">
    <source>
        <dbReference type="ARBA" id="ARBA00023015"/>
    </source>
</evidence>
<dbReference type="InterPro" id="IPR009057">
    <property type="entry name" value="Homeodomain-like_sf"/>
</dbReference>
<keyword evidence="3" id="KW-0804">Transcription</keyword>
<dbReference type="Pfam" id="PF12833">
    <property type="entry name" value="HTH_18"/>
    <property type="match status" value="1"/>
</dbReference>
<dbReference type="PROSITE" id="PS01124">
    <property type="entry name" value="HTH_ARAC_FAMILY_2"/>
    <property type="match status" value="1"/>
</dbReference>
<name>A0A6M8F739_9GAMM</name>
<reference evidence="5" key="1">
    <citation type="submission" date="2020-07" db="EMBL/GenBank/DDBJ databases">
        <title>Nitrate ammonifying Pseudomonas campi sp. nov. isolated from German agricultural grassland.</title>
        <authorList>
            <person name="Timsy T."/>
            <person name="Ulrich A."/>
            <person name="Spanner T."/>
            <person name="Foesel B."/>
            <person name="Kolb S."/>
            <person name="Horn M.A."/>
            <person name="Behrendt U."/>
        </authorList>
    </citation>
    <scope>NUCLEOTIDE SEQUENCE</scope>
    <source>
        <strain evidence="5">S1-A32-2</strain>
    </source>
</reference>
<organism evidence="5 6">
    <name type="scientific">Aquipseudomonas campi</name>
    <dbReference type="NCBI Taxonomy" id="2731681"/>
    <lineage>
        <taxon>Bacteria</taxon>
        <taxon>Pseudomonadati</taxon>
        <taxon>Pseudomonadota</taxon>
        <taxon>Gammaproteobacteria</taxon>
        <taxon>Pseudomonadales</taxon>
        <taxon>Pseudomonadaceae</taxon>
        <taxon>Aquipseudomonas</taxon>
    </lineage>
</organism>
<evidence type="ECO:0000313" key="5">
    <source>
        <dbReference type="EMBL" id="QKE61983.1"/>
    </source>
</evidence>
<proteinExistence type="predicted"/>
<dbReference type="EMBL" id="CP053697">
    <property type="protein sequence ID" value="QKE61983.1"/>
    <property type="molecule type" value="Genomic_DNA"/>
</dbReference>
<dbReference type="Gene3D" id="1.10.10.60">
    <property type="entry name" value="Homeodomain-like"/>
    <property type="match status" value="1"/>
</dbReference>
<keyword evidence="6" id="KW-1185">Reference proteome</keyword>